<reference evidence="2 3" key="1">
    <citation type="submission" date="2021-04" db="EMBL/GenBank/DDBJ databases">
        <authorList>
            <person name="Pira H."/>
            <person name="Risdian C."/>
            <person name="Wink J."/>
        </authorList>
    </citation>
    <scope>NUCLEOTIDE SEQUENCE [LARGE SCALE GENOMIC DNA]</scope>
    <source>
        <strain evidence="2 3">WH53</strain>
    </source>
</reference>
<sequence length="135" mass="14470">STGRYIESDPIGLAGGLNTYAYVEGNPIRYVDPEGLVAPGNHKLDPDQVADIEKQLADPTLDKKTRNKLKLKRHEKATGKRGSRKSKDKITKPSERSGLSPEKMIGLGVGVGVVGCLLFPEVCIPVATVSAICTQ</sequence>
<dbReference type="Gene3D" id="2.180.10.10">
    <property type="entry name" value="RHS repeat-associated core"/>
    <property type="match status" value="1"/>
</dbReference>
<feature type="region of interest" description="Disordered" evidence="1">
    <location>
        <begin position="63"/>
        <end position="103"/>
    </location>
</feature>
<name>A0ABS5ZKY3_9GAMM</name>
<dbReference type="Proteomes" id="UP000690515">
    <property type="component" value="Unassembled WGS sequence"/>
</dbReference>
<dbReference type="InterPro" id="IPR022385">
    <property type="entry name" value="Rhs_assc_core"/>
</dbReference>
<accession>A0ABS5ZKY3</accession>
<feature type="non-terminal residue" evidence="2">
    <location>
        <position position="1"/>
    </location>
</feature>
<proteinExistence type="predicted"/>
<evidence type="ECO:0000313" key="2">
    <source>
        <dbReference type="EMBL" id="MBU2713712.1"/>
    </source>
</evidence>
<dbReference type="EMBL" id="JAGSOY010000097">
    <property type="protein sequence ID" value="MBU2713712.1"/>
    <property type="molecule type" value="Genomic_DNA"/>
</dbReference>
<gene>
    <name evidence="2" type="ORF">KCG35_21870</name>
</gene>
<dbReference type="NCBIfam" id="TIGR03696">
    <property type="entry name" value="Rhs_assc_core"/>
    <property type="match status" value="1"/>
</dbReference>
<evidence type="ECO:0000313" key="3">
    <source>
        <dbReference type="Proteomes" id="UP000690515"/>
    </source>
</evidence>
<comment type="caution">
    <text evidence="2">The sequence shown here is derived from an EMBL/GenBank/DDBJ whole genome shotgun (WGS) entry which is preliminary data.</text>
</comment>
<protein>
    <submittedName>
        <fullName evidence="2">RHS repeat-associated core domain-containing protein</fullName>
    </submittedName>
</protein>
<keyword evidence="3" id="KW-1185">Reference proteome</keyword>
<feature type="compositionally biased region" description="Basic residues" evidence="1">
    <location>
        <begin position="65"/>
        <end position="87"/>
    </location>
</feature>
<evidence type="ECO:0000256" key="1">
    <source>
        <dbReference type="SAM" id="MobiDB-lite"/>
    </source>
</evidence>
<dbReference type="RefSeq" id="WP_215821997.1">
    <property type="nucleotide sequence ID" value="NZ_JAGSOY010000097.1"/>
</dbReference>
<organism evidence="2 3">
    <name type="scientific">Zooshikella harenae</name>
    <dbReference type="NCBI Taxonomy" id="2827238"/>
    <lineage>
        <taxon>Bacteria</taxon>
        <taxon>Pseudomonadati</taxon>
        <taxon>Pseudomonadota</taxon>
        <taxon>Gammaproteobacteria</taxon>
        <taxon>Oceanospirillales</taxon>
        <taxon>Zooshikellaceae</taxon>
        <taxon>Zooshikella</taxon>
    </lineage>
</organism>